<sequence>MPSGKPVCLETVEMIYTTMAIVKLHPDYMLLKDKFMTDSLPTFDVLVDHVTSHYDTILAPRAAATHTANAAESEAAGAIVDDRRKQEELKRQRLAVKVPYSVCHRPGHPAKDCFMTNDEKREQFLKKASPSVKTAILKRVADYKKHGKLPVPGEHLSAAAGQSDLCPGLEDTGEVLFAFSEAGPSGLCPGLEDTGENLYALSEVEHSDRHPGLAESSSSHYPLDSLPSPTPYQLCFGKGFDRAEPIGAPFSELTTFNYYSVLDGVSEPALTVAAVVGTGAVDCGHTSCEPSARVSSAWRPPWRLKKHHCYVPGKHTSLLNRHNPIKVKPVYDCWVYIDTIVAFFPTKAHLERTQTAREAGRAQYLGDDYPISPRQLWFKLGLQQWHTIMMSGSMAIFLRAQYILDRGTTLPRGVECVISIKKLVCKLHVIWEIAQHMEQLLQLEPIMVRTSLEDLRDWASGLGQTTRALIRVVESFGTLVFDITGGWGAGDGPCSNYFGSTHDSYSDSDSEYDDRPEDQDDSGSVPDLASSDYDDDPADHDPSGSVPELASSSGSDSDHDDGGDCHPCDTWASGVFSSGVLASGGPMPDLEPDSDSGGSVPDLESASHADSDGMSDCCDSIPDLDSGSDSDDDFGDRCGDCCGNFGESAADLDSGSDSGDDYGGALPSDTSACGLYRAPGAGCVEMACGAHPGRAMDHSAVGKSAVLDSGATKHIFNSEEVFNADYTTEARETFRVVQSKDVSSSGNGSVTFANRDIQSGRLHDGDQRGRFDWKFEDTEPHFTTHRPFFLELFAFEGNHILATYCTSSDTCLVKDWAGKPCYGNPPFDHDIILKCLQKALADFDKDPVNTKFMFVLPKWVTASWISAGGYRWFALFVDDSTS</sequence>
<evidence type="ECO:0000256" key="1">
    <source>
        <dbReference type="SAM" id="MobiDB-lite"/>
    </source>
</evidence>
<name>A0AAE0FNT6_9CHLO</name>
<dbReference type="Proteomes" id="UP001190700">
    <property type="component" value="Unassembled WGS sequence"/>
</dbReference>
<evidence type="ECO:0000313" key="2">
    <source>
        <dbReference type="EMBL" id="KAK3262905.1"/>
    </source>
</evidence>
<proteinExistence type="predicted"/>
<feature type="region of interest" description="Disordered" evidence="1">
    <location>
        <begin position="579"/>
        <end position="631"/>
    </location>
</feature>
<dbReference type="EMBL" id="LGRX02015879">
    <property type="protein sequence ID" value="KAK3262905.1"/>
    <property type="molecule type" value="Genomic_DNA"/>
</dbReference>
<reference evidence="2 3" key="1">
    <citation type="journal article" date="2015" name="Genome Biol. Evol.">
        <title>Comparative Genomics of a Bacterivorous Green Alga Reveals Evolutionary Causalities and Consequences of Phago-Mixotrophic Mode of Nutrition.</title>
        <authorList>
            <person name="Burns J.A."/>
            <person name="Paasch A."/>
            <person name="Narechania A."/>
            <person name="Kim E."/>
        </authorList>
    </citation>
    <scope>NUCLEOTIDE SEQUENCE [LARGE SCALE GENOMIC DNA]</scope>
    <source>
        <strain evidence="2 3">PLY_AMNH</strain>
    </source>
</reference>
<feature type="region of interest" description="Disordered" evidence="1">
    <location>
        <begin position="500"/>
        <end position="566"/>
    </location>
</feature>
<feature type="compositionally biased region" description="Acidic residues" evidence="1">
    <location>
        <begin position="506"/>
        <end position="521"/>
    </location>
</feature>
<organism evidence="2 3">
    <name type="scientific">Cymbomonas tetramitiformis</name>
    <dbReference type="NCBI Taxonomy" id="36881"/>
    <lineage>
        <taxon>Eukaryota</taxon>
        <taxon>Viridiplantae</taxon>
        <taxon>Chlorophyta</taxon>
        <taxon>Pyramimonadophyceae</taxon>
        <taxon>Pyramimonadales</taxon>
        <taxon>Pyramimonadaceae</taxon>
        <taxon>Cymbomonas</taxon>
    </lineage>
</organism>
<keyword evidence="3" id="KW-1185">Reference proteome</keyword>
<evidence type="ECO:0000313" key="3">
    <source>
        <dbReference type="Proteomes" id="UP001190700"/>
    </source>
</evidence>
<protein>
    <submittedName>
        <fullName evidence="2">Uncharacterized protein</fullName>
    </submittedName>
</protein>
<gene>
    <name evidence="2" type="ORF">CYMTET_28266</name>
</gene>
<feature type="compositionally biased region" description="Basic and acidic residues" evidence="1">
    <location>
        <begin position="556"/>
        <end position="566"/>
    </location>
</feature>
<comment type="caution">
    <text evidence="2">The sequence shown here is derived from an EMBL/GenBank/DDBJ whole genome shotgun (WGS) entry which is preliminary data.</text>
</comment>
<accession>A0AAE0FNT6</accession>
<dbReference type="AlphaFoldDB" id="A0AAE0FNT6"/>